<proteinExistence type="predicted"/>
<dbReference type="Proteomes" id="UP000031804">
    <property type="component" value="Segment"/>
</dbReference>
<dbReference type="KEGG" id="vg:26634045"/>
<protein>
    <submittedName>
        <fullName evidence="1">Uncharacterized protein</fullName>
    </submittedName>
</protein>
<dbReference type="GeneID" id="26634045"/>
<dbReference type="RefSeq" id="YP_009207532.1">
    <property type="nucleotide sequence ID" value="NC_028895.1"/>
</dbReference>
<organism evidence="1 2">
    <name type="scientific">Vibrio phage phi 3</name>
    <dbReference type="NCBI Taxonomy" id="1589298"/>
    <lineage>
        <taxon>Viruses</taxon>
        <taxon>Duplodnaviria</taxon>
        <taxon>Heunggongvirae</taxon>
        <taxon>Uroviricota</taxon>
        <taxon>Caudoviricetes</taxon>
        <taxon>Demerecviridae</taxon>
        <taxon>Ermolyevavirinae</taxon>
        <taxon>Jesfedecavirus</taxon>
        <taxon>Jesfedecavirus phi3</taxon>
    </lineage>
</organism>
<evidence type="ECO:0000313" key="1">
    <source>
        <dbReference type="EMBL" id="AJF40834.1"/>
    </source>
</evidence>
<evidence type="ECO:0000313" key="2">
    <source>
        <dbReference type="Proteomes" id="UP000031804"/>
    </source>
</evidence>
<sequence>MFTVTVTNRDKYPELSLDALFCVEAVNFSTVPVVGQKEGSEDENEVEFKFHQFSCVDPDGGKYSWPLTGSTVIRVMNSAGKMVAEFSNSSN</sequence>
<keyword evidence="2" id="KW-1185">Reference proteome</keyword>
<gene>
    <name evidence="1" type="ORF">SBVP3_0067</name>
</gene>
<dbReference type="OrthoDB" id="32946at10239"/>
<accession>A0A0B5HAQ9</accession>
<reference evidence="1 2" key="1">
    <citation type="submission" date="2014-12" db="EMBL/GenBank/DDBJ databases">
        <title>Complete genome sequences of three Vibrio cholerae specific bacteriophages.</title>
        <authorList>
            <person name="Bhandare S.G."/>
            <person name="Warry A."/>
            <person name="Emes R.D."/>
            <person name="Hooton S.P.T."/>
            <person name="Barrow P.A."/>
            <person name="Atterbury R.J."/>
        </authorList>
    </citation>
    <scope>NUCLEOTIDE SEQUENCE [LARGE SCALE GENOMIC DNA]</scope>
</reference>
<dbReference type="EMBL" id="KP280063">
    <property type="protein sequence ID" value="AJF40834.1"/>
    <property type="molecule type" value="Genomic_DNA"/>
</dbReference>
<name>A0A0B5HAQ9_9CAUD</name>